<protein>
    <recommendedName>
        <fullName evidence="5">Methyltransferase domain-containing protein</fullName>
    </recommendedName>
</protein>
<gene>
    <name evidence="2" type="ORF">EDS130_LOCUS22060</name>
    <name evidence="3" type="ORF">XAT740_LOCUS25659</name>
</gene>
<evidence type="ECO:0008006" key="5">
    <source>
        <dbReference type="Google" id="ProtNLM"/>
    </source>
</evidence>
<accession>A0A814Z6E2</accession>
<dbReference type="Proteomes" id="UP000663852">
    <property type="component" value="Unassembled WGS sequence"/>
</dbReference>
<comment type="caution">
    <text evidence="3">The sequence shown here is derived from an EMBL/GenBank/DDBJ whole genome shotgun (WGS) entry which is preliminary data.</text>
</comment>
<dbReference type="EMBL" id="CAJNOJ010000114">
    <property type="protein sequence ID" value="CAF1140483.1"/>
    <property type="molecule type" value="Genomic_DNA"/>
</dbReference>
<organism evidence="3 4">
    <name type="scientific">Adineta ricciae</name>
    <name type="common">Rotifer</name>
    <dbReference type="NCBI Taxonomy" id="249248"/>
    <lineage>
        <taxon>Eukaryota</taxon>
        <taxon>Metazoa</taxon>
        <taxon>Spiralia</taxon>
        <taxon>Gnathifera</taxon>
        <taxon>Rotifera</taxon>
        <taxon>Eurotatoria</taxon>
        <taxon>Bdelloidea</taxon>
        <taxon>Adinetida</taxon>
        <taxon>Adinetidae</taxon>
        <taxon>Adineta</taxon>
    </lineage>
</organism>
<sequence>MSRIRRFETKLFRIRNTYPRSVLILPLLLLIPVWIYSRDDRTQAPAPLKITPQLLDLFRQKLNSSHRNADIERVWGQIIEKFIPLPLDSFVGSHAVPLLASILLTNESILELGCGNSSTPMLHNISFTFNRHVLSVDSNKDCLSAFSSIMSTKSLHQFQHTLDWSAIGNDRQWSVVFVDNTPEKRRIHDIIKYAYRSQLIVLHDSESAAYMYDKASPFFPYQYRYQYLQAYTEVWSTTNAELIEKVRYLSELTVQWQLPRMTIKKKDTV</sequence>
<dbReference type="EMBL" id="CAJNOR010002045">
    <property type="protein sequence ID" value="CAF1239465.1"/>
    <property type="molecule type" value="Genomic_DNA"/>
</dbReference>
<evidence type="ECO:0000313" key="2">
    <source>
        <dbReference type="EMBL" id="CAF1140483.1"/>
    </source>
</evidence>
<dbReference type="OrthoDB" id="9977152at2759"/>
<keyword evidence="1" id="KW-0472">Membrane</keyword>
<feature type="transmembrane region" description="Helical" evidence="1">
    <location>
        <begin position="21"/>
        <end position="37"/>
    </location>
</feature>
<name>A0A814Z6E2_ADIRI</name>
<evidence type="ECO:0000256" key="1">
    <source>
        <dbReference type="SAM" id="Phobius"/>
    </source>
</evidence>
<dbReference type="AlphaFoldDB" id="A0A814Z6E2"/>
<proteinExistence type="predicted"/>
<evidence type="ECO:0000313" key="3">
    <source>
        <dbReference type="EMBL" id="CAF1239465.1"/>
    </source>
</evidence>
<keyword evidence="4" id="KW-1185">Reference proteome</keyword>
<keyword evidence="1" id="KW-1133">Transmembrane helix</keyword>
<keyword evidence="1" id="KW-0812">Transmembrane</keyword>
<dbReference type="Proteomes" id="UP000663828">
    <property type="component" value="Unassembled WGS sequence"/>
</dbReference>
<evidence type="ECO:0000313" key="4">
    <source>
        <dbReference type="Proteomes" id="UP000663828"/>
    </source>
</evidence>
<reference evidence="3" key="1">
    <citation type="submission" date="2021-02" db="EMBL/GenBank/DDBJ databases">
        <authorList>
            <person name="Nowell W R."/>
        </authorList>
    </citation>
    <scope>NUCLEOTIDE SEQUENCE</scope>
</reference>